<organism evidence="1 2">
    <name type="scientific">Desulfovibrio ferrophilus</name>
    <dbReference type="NCBI Taxonomy" id="241368"/>
    <lineage>
        <taxon>Bacteria</taxon>
        <taxon>Pseudomonadati</taxon>
        <taxon>Thermodesulfobacteriota</taxon>
        <taxon>Desulfovibrionia</taxon>
        <taxon>Desulfovibrionales</taxon>
        <taxon>Desulfovibrionaceae</taxon>
        <taxon>Desulfovibrio</taxon>
    </lineage>
</organism>
<evidence type="ECO:0000313" key="2">
    <source>
        <dbReference type="Proteomes" id="UP000269883"/>
    </source>
</evidence>
<sequence>MSEHWFDLVVCTLQQGLASVSAVDVGVLRLAEDVLDIGEYGDWNSVLNDLDNPDRMMLAELLLFPDVEISTKLESLLVDLEWTEAHTLALARTLEGEPACFQLPDATEIRFALTSDDSRMLVRRLRLTRTSPAAVQAALRCLPDKLALMARFRLRRARFPWTFKAGHFANSVIMKLGSDSDFMSLLDFCCLFLESEVDAGDLAAAMIRKRQDAERQLKTHQAFQERLDKSNFETMLLTGDRAPHVEPEVLENEMRVMDRIISTLYGTSALSGLRSCDLGFVSGIHAVQDLLHLMNDVAFSV</sequence>
<dbReference type="EMBL" id="AP017378">
    <property type="protein sequence ID" value="BBD07390.1"/>
    <property type="molecule type" value="Genomic_DNA"/>
</dbReference>
<proteinExistence type="predicted"/>
<protein>
    <submittedName>
        <fullName evidence="1">Uncharacterized protein</fullName>
    </submittedName>
</protein>
<dbReference type="AlphaFoldDB" id="A0A2Z6AVZ8"/>
<accession>A0A2Z6AVZ8</accession>
<name>A0A2Z6AVZ8_9BACT</name>
<keyword evidence="2" id="KW-1185">Reference proteome</keyword>
<dbReference type="KEGG" id="dfl:DFE_0664"/>
<reference evidence="1 2" key="1">
    <citation type="journal article" date="2018" name="Sci. Adv.">
        <title>Multi-heme cytochromes provide a pathway for survival in energy-limited environments.</title>
        <authorList>
            <person name="Deng X."/>
            <person name="Dohmae N."/>
            <person name="Nealson K.H."/>
            <person name="Hashimoto K."/>
            <person name="Okamoto A."/>
        </authorList>
    </citation>
    <scope>NUCLEOTIDE SEQUENCE [LARGE SCALE GENOMIC DNA]</scope>
    <source>
        <strain evidence="1 2">IS5</strain>
    </source>
</reference>
<gene>
    <name evidence="1" type="ORF">DFE_0664</name>
</gene>
<dbReference type="RefSeq" id="WP_126376602.1">
    <property type="nucleotide sequence ID" value="NZ_AP017378.1"/>
</dbReference>
<dbReference type="Proteomes" id="UP000269883">
    <property type="component" value="Chromosome"/>
</dbReference>
<evidence type="ECO:0000313" key="1">
    <source>
        <dbReference type="EMBL" id="BBD07390.1"/>
    </source>
</evidence>
<dbReference type="OrthoDB" id="5450701at2"/>